<evidence type="ECO:0000313" key="5">
    <source>
        <dbReference type="Proteomes" id="UP000184188"/>
    </source>
</evidence>
<dbReference type="CDD" id="cd00160">
    <property type="entry name" value="RhoGEF"/>
    <property type="match status" value="1"/>
</dbReference>
<dbReference type="GO" id="GO:0005634">
    <property type="term" value="C:nucleus"/>
    <property type="evidence" value="ECO:0007669"/>
    <property type="project" value="TreeGrafter"/>
</dbReference>
<dbReference type="Pfam" id="PF06395">
    <property type="entry name" value="CDC24"/>
    <property type="match status" value="1"/>
</dbReference>
<evidence type="ECO:0000256" key="1">
    <source>
        <dbReference type="SAM" id="Coils"/>
    </source>
</evidence>
<sequence>MIETAMMGGPVAEDNIINRRGGESIYQSCQNLKKRLAEVPGFEQHLAEMEENDLATDNTNPVTSLWNLLREGYPLLTIYNAVGPKELLEVDPSKVGEAKRPKAATFKYLQACLQELAFPQQDCFLITDLYGESTTGFLKVIKMVNRTLDILEMEGQLKPADPSVQDSSAKGTVKLTKREHILKELLETERDYVHHLQNLQALKKELEETNALTGDASHQIFLNLNNLLDFAQRFLIRMEQHYALPPEMQNWGDLFIQHEEGFKQYEPFIANQLRCDEACLKEWEKIRAAPRHLDLQQMVAQPATLNGFFVKPFQRLTKYPLMLSELRKQDDNEELQADITRAIDTIQAVLDSANDAIDKEHLATAVGDLAERVDDWKSLKVESFGDLLRFGSFTVLKGDTGKDSPREVRTLSITHVQDRIWSQTLARPTDFGIRMTLEFPSRAISSFGLPSIDEESPALQTPRTRENSSMTLASEVPTDEVPRSPHRMAPRTPSVKKKKGLNRLVERPRSQSSTPDNKLLSPCGDNSYFTH</sequence>
<dbReference type="InterPro" id="IPR010481">
    <property type="entry name" value="Cdc24/Scd1_N"/>
</dbReference>
<dbReference type="VEuPathDB" id="FungiDB:ASPZODRAFT_20956"/>
<dbReference type="SMART" id="SM00325">
    <property type="entry name" value="RhoGEF"/>
    <property type="match status" value="1"/>
</dbReference>
<dbReference type="Pfam" id="PF00621">
    <property type="entry name" value="RhoGEF"/>
    <property type="match status" value="1"/>
</dbReference>
<reference evidence="5" key="1">
    <citation type="journal article" date="2017" name="Genome Biol.">
        <title>Comparative genomics reveals high biological diversity and specific adaptations in the industrially and medically important fungal genus Aspergillus.</title>
        <authorList>
            <person name="de Vries R.P."/>
            <person name="Riley R."/>
            <person name="Wiebenga A."/>
            <person name="Aguilar-Osorio G."/>
            <person name="Amillis S."/>
            <person name="Uchima C.A."/>
            <person name="Anderluh G."/>
            <person name="Asadollahi M."/>
            <person name="Askin M."/>
            <person name="Barry K."/>
            <person name="Battaglia E."/>
            <person name="Bayram O."/>
            <person name="Benocci T."/>
            <person name="Braus-Stromeyer S.A."/>
            <person name="Caldana C."/>
            <person name="Canovas D."/>
            <person name="Cerqueira G.C."/>
            <person name="Chen F."/>
            <person name="Chen W."/>
            <person name="Choi C."/>
            <person name="Clum A."/>
            <person name="Dos Santos R.A."/>
            <person name="Damasio A.R."/>
            <person name="Diallinas G."/>
            <person name="Emri T."/>
            <person name="Fekete E."/>
            <person name="Flipphi M."/>
            <person name="Freyberg S."/>
            <person name="Gallo A."/>
            <person name="Gournas C."/>
            <person name="Habgood R."/>
            <person name="Hainaut M."/>
            <person name="Harispe M.L."/>
            <person name="Henrissat B."/>
            <person name="Hilden K.S."/>
            <person name="Hope R."/>
            <person name="Hossain A."/>
            <person name="Karabika E."/>
            <person name="Karaffa L."/>
            <person name="Karanyi Z."/>
            <person name="Krasevec N."/>
            <person name="Kuo A."/>
            <person name="Kusch H."/>
            <person name="LaButti K."/>
            <person name="Lagendijk E.L."/>
            <person name="Lapidus A."/>
            <person name="Levasseur A."/>
            <person name="Lindquist E."/>
            <person name="Lipzen A."/>
            <person name="Logrieco A.F."/>
            <person name="MacCabe A."/>
            <person name="Maekelae M.R."/>
            <person name="Malavazi I."/>
            <person name="Melin P."/>
            <person name="Meyer V."/>
            <person name="Mielnichuk N."/>
            <person name="Miskei M."/>
            <person name="Molnar A.P."/>
            <person name="Mule G."/>
            <person name="Ngan C.Y."/>
            <person name="Orejas M."/>
            <person name="Orosz E."/>
            <person name="Ouedraogo J.P."/>
            <person name="Overkamp K.M."/>
            <person name="Park H.-S."/>
            <person name="Perrone G."/>
            <person name="Piumi F."/>
            <person name="Punt P.J."/>
            <person name="Ram A.F."/>
            <person name="Ramon A."/>
            <person name="Rauscher S."/>
            <person name="Record E."/>
            <person name="Riano-Pachon D.M."/>
            <person name="Robert V."/>
            <person name="Roehrig J."/>
            <person name="Ruller R."/>
            <person name="Salamov A."/>
            <person name="Salih N.S."/>
            <person name="Samson R.A."/>
            <person name="Sandor E."/>
            <person name="Sanguinetti M."/>
            <person name="Schuetze T."/>
            <person name="Sepcic K."/>
            <person name="Shelest E."/>
            <person name="Sherlock G."/>
            <person name="Sophianopoulou V."/>
            <person name="Squina F.M."/>
            <person name="Sun H."/>
            <person name="Susca A."/>
            <person name="Todd R.B."/>
            <person name="Tsang A."/>
            <person name="Unkles S.E."/>
            <person name="van de Wiele N."/>
            <person name="van Rossen-Uffink D."/>
            <person name="Oliveira J.V."/>
            <person name="Vesth T.C."/>
            <person name="Visser J."/>
            <person name="Yu J.-H."/>
            <person name="Zhou M."/>
            <person name="Andersen M.R."/>
            <person name="Archer D.B."/>
            <person name="Baker S.E."/>
            <person name="Benoit I."/>
            <person name="Brakhage A.A."/>
            <person name="Braus G.H."/>
            <person name="Fischer R."/>
            <person name="Frisvad J.C."/>
            <person name="Goldman G.H."/>
            <person name="Houbraken J."/>
            <person name="Oakley B."/>
            <person name="Pocsi I."/>
            <person name="Scazzocchio C."/>
            <person name="Seiboth B."/>
            <person name="vanKuyk P.A."/>
            <person name="Wortman J."/>
            <person name="Dyer P.S."/>
            <person name="Grigoriev I.V."/>
        </authorList>
    </citation>
    <scope>NUCLEOTIDE SEQUENCE [LARGE SCALE GENOMIC DNA]</scope>
    <source>
        <strain evidence="5">CBS 506.65</strain>
    </source>
</reference>
<dbReference type="EMBL" id="KV878478">
    <property type="protein sequence ID" value="OJJ41984.1"/>
    <property type="molecule type" value="Genomic_DNA"/>
</dbReference>
<dbReference type="GeneID" id="34614165"/>
<evidence type="ECO:0000313" key="4">
    <source>
        <dbReference type="EMBL" id="OJJ41984.1"/>
    </source>
</evidence>
<dbReference type="GO" id="GO:0000935">
    <property type="term" value="C:division septum"/>
    <property type="evidence" value="ECO:0007669"/>
    <property type="project" value="TreeGrafter"/>
</dbReference>
<evidence type="ECO:0000259" key="3">
    <source>
        <dbReference type="PROSITE" id="PS50010"/>
    </source>
</evidence>
<keyword evidence="1" id="KW-0175">Coiled coil</keyword>
<protein>
    <recommendedName>
        <fullName evidence="3">DH domain-containing protein</fullName>
    </recommendedName>
</protein>
<dbReference type="STRING" id="1073090.A0A1L9S4D3"/>
<dbReference type="FunFam" id="1.20.900.10:FF:000041">
    <property type="entry name" value="Rho guanyl nucleotide exchange factor"/>
    <property type="match status" value="1"/>
</dbReference>
<dbReference type="Gene3D" id="1.20.900.10">
    <property type="entry name" value="Dbl homology (DH) domain"/>
    <property type="match status" value="1"/>
</dbReference>
<dbReference type="InterPro" id="IPR000219">
    <property type="entry name" value="DH_dom"/>
</dbReference>
<dbReference type="GO" id="GO:0031106">
    <property type="term" value="P:septin ring organization"/>
    <property type="evidence" value="ECO:0007669"/>
    <property type="project" value="TreeGrafter"/>
</dbReference>
<dbReference type="GO" id="GO:0030010">
    <property type="term" value="P:establishment of cell polarity"/>
    <property type="evidence" value="ECO:0007669"/>
    <property type="project" value="TreeGrafter"/>
</dbReference>
<dbReference type="SUPFAM" id="SSF48065">
    <property type="entry name" value="DBL homology domain (DH-domain)"/>
    <property type="match status" value="1"/>
</dbReference>
<evidence type="ECO:0000256" key="2">
    <source>
        <dbReference type="SAM" id="MobiDB-lite"/>
    </source>
</evidence>
<feature type="region of interest" description="Disordered" evidence="2">
    <location>
        <begin position="448"/>
        <end position="531"/>
    </location>
</feature>
<accession>A0A1L9S4D3</accession>
<gene>
    <name evidence="4" type="ORF">ASPZODRAFT_20956</name>
</gene>
<dbReference type="PANTHER" id="PTHR47339">
    <property type="entry name" value="CELL DIVISION CONTROL PROTEIN 24"/>
    <property type="match status" value="1"/>
</dbReference>
<dbReference type="PANTHER" id="PTHR47339:SF1">
    <property type="entry name" value="CELL DIVISION CONTROL PROTEIN 24"/>
    <property type="match status" value="1"/>
</dbReference>
<feature type="domain" description="DH" evidence="3">
    <location>
        <begin position="177"/>
        <end position="356"/>
    </location>
</feature>
<dbReference type="InterPro" id="IPR053026">
    <property type="entry name" value="CDC42_GEF"/>
</dbReference>
<name>A0A1L9S4D3_9EURO</name>
<dbReference type="PROSITE" id="PS50010">
    <property type="entry name" value="DH_2"/>
    <property type="match status" value="1"/>
</dbReference>
<dbReference type="OrthoDB" id="1594986at2759"/>
<feature type="coiled-coil region" evidence="1">
    <location>
        <begin position="185"/>
        <end position="216"/>
    </location>
</feature>
<feature type="compositionally biased region" description="Basic residues" evidence="2">
    <location>
        <begin position="484"/>
        <end position="501"/>
    </location>
</feature>
<organism evidence="4 5">
    <name type="scientific">Penicilliopsis zonata CBS 506.65</name>
    <dbReference type="NCBI Taxonomy" id="1073090"/>
    <lineage>
        <taxon>Eukaryota</taxon>
        <taxon>Fungi</taxon>
        <taxon>Dikarya</taxon>
        <taxon>Ascomycota</taxon>
        <taxon>Pezizomycotina</taxon>
        <taxon>Eurotiomycetes</taxon>
        <taxon>Eurotiomycetidae</taxon>
        <taxon>Eurotiales</taxon>
        <taxon>Aspergillaceae</taxon>
        <taxon>Penicilliopsis</taxon>
    </lineage>
</organism>
<keyword evidence="5" id="KW-1185">Reference proteome</keyword>
<dbReference type="Proteomes" id="UP000184188">
    <property type="component" value="Unassembled WGS sequence"/>
</dbReference>
<feature type="compositionally biased region" description="Polar residues" evidence="2">
    <location>
        <begin position="458"/>
        <end position="472"/>
    </location>
</feature>
<proteinExistence type="predicted"/>
<dbReference type="RefSeq" id="XP_022576494.1">
    <property type="nucleotide sequence ID" value="XM_022727701.1"/>
</dbReference>
<dbReference type="GO" id="GO:0043332">
    <property type="term" value="C:mating projection tip"/>
    <property type="evidence" value="ECO:0007669"/>
    <property type="project" value="TreeGrafter"/>
</dbReference>
<dbReference type="InterPro" id="IPR035899">
    <property type="entry name" value="DBL_dom_sf"/>
</dbReference>
<dbReference type="AlphaFoldDB" id="A0A1L9S4D3"/>
<dbReference type="GO" id="GO:0005737">
    <property type="term" value="C:cytoplasm"/>
    <property type="evidence" value="ECO:0007669"/>
    <property type="project" value="TreeGrafter"/>
</dbReference>
<dbReference type="GO" id="GO:0005085">
    <property type="term" value="F:guanyl-nucleotide exchange factor activity"/>
    <property type="evidence" value="ECO:0007669"/>
    <property type="project" value="InterPro"/>
</dbReference>